<dbReference type="SUPFAM" id="SSF52425">
    <property type="entry name" value="Cryptochrome/photolyase, N-terminal domain"/>
    <property type="match status" value="1"/>
</dbReference>
<keyword evidence="6 7" id="KW-0157">Chromophore</keyword>
<proteinExistence type="inferred from homology"/>
<evidence type="ECO:0000313" key="10">
    <source>
        <dbReference type="Proteomes" id="UP001317963"/>
    </source>
</evidence>
<evidence type="ECO:0000256" key="1">
    <source>
        <dbReference type="ARBA" id="ARBA00001932"/>
    </source>
</evidence>
<reference evidence="9 10" key="1">
    <citation type="submission" date="2019-02" db="EMBL/GenBank/DDBJ databases">
        <title>Halieaceae_genomes.</title>
        <authorList>
            <person name="Li S.-H."/>
        </authorList>
    </citation>
    <scope>NUCLEOTIDE SEQUENCE [LARGE SCALE GENOMIC DNA]</scope>
    <source>
        <strain evidence="9 10">JH123</strain>
    </source>
</reference>
<keyword evidence="5 7" id="KW-0274">FAD</keyword>
<comment type="similarity">
    <text evidence="3">Belongs to the DNA photolyase class-1 family.</text>
</comment>
<dbReference type="InterPro" id="IPR014729">
    <property type="entry name" value="Rossmann-like_a/b/a_fold"/>
</dbReference>
<sequence>MAVNVVWFKRDLRLSDHAALERAISLNADTLLLYILEPELVQDPHYRGRHWQFIGQSLTDMQKTLSSFGHQLEVVEGNALEVLKRLHEARGIMTLLSYEETGLDVTFQRDRNVSAFCQSAGIDWQEFQTNGIQRKRKDRKGWNRSWHKVMSSACHDVNLKALKTMALSEHETLQSLRTKRFEKWHQKRSEMQAGGPTEASRVLNSFLDDRGWGYQKFISKPEKSREHCSRLSPYLAWGNLSMREAYQALQQQEKRRGWTRAMSAFESRLHWHCHFIQKFEMECRMEFEDINRGYAAQPRGQDDALVTAWKDGLTGYPLIDATMRALKVTGYANFRSRAMLVSFLTHHLWQDWRAGVTHLGSLFLDFEPGIHYPQMQMQAGVTGINTIRIYNPIKQSLDHDPDGNFIRKWVPELRDLPTPLVHQPWLMSPMERMLDPLNYPDPVVDLKASYKRARDTLWQLKSDPMVAIERERILSQHVERRYQKRFEETQRD</sequence>
<dbReference type="PANTHER" id="PTHR11455:SF9">
    <property type="entry name" value="CRYPTOCHROME CIRCADIAN CLOCK 5 ISOFORM X1"/>
    <property type="match status" value="1"/>
</dbReference>
<accession>A0ABY6Q420</accession>
<evidence type="ECO:0000256" key="4">
    <source>
        <dbReference type="ARBA" id="ARBA00022630"/>
    </source>
</evidence>
<dbReference type="PROSITE" id="PS51645">
    <property type="entry name" value="PHR_CRY_ALPHA_BETA"/>
    <property type="match status" value="1"/>
</dbReference>
<dbReference type="InterPro" id="IPR018394">
    <property type="entry name" value="DNA_photolyase_1_CS_C"/>
</dbReference>
<feature type="domain" description="Photolyase/cryptochrome alpha/beta" evidence="8">
    <location>
        <begin position="2"/>
        <end position="132"/>
    </location>
</feature>
<dbReference type="Pfam" id="PF03441">
    <property type="entry name" value="FAD_binding_7"/>
    <property type="match status" value="1"/>
</dbReference>
<keyword evidence="10" id="KW-1185">Reference proteome</keyword>
<dbReference type="Proteomes" id="UP001317963">
    <property type="component" value="Chromosome"/>
</dbReference>
<dbReference type="Gene3D" id="3.40.50.620">
    <property type="entry name" value="HUPs"/>
    <property type="match status" value="1"/>
</dbReference>
<dbReference type="SUPFAM" id="SSF48173">
    <property type="entry name" value="Cryptochrome/photolyase FAD-binding domain"/>
    <property type="match status" value="1"/>
</dbReference>
<dbReference type="RefSeq" id="WP_279242170.1">
    <property type="nucleotide sequence ID" value="NZ_CP036501.1"/>
</dbReference>
<dbReference type="EMBL" id="CP036501">
    <property type="protein sequence ID" value="UZP73391.1"/>
    <property type="molecule type" value="Genomic_DNA"/>
</dbReference>
<name>A0ABY6Q420_9GAMM</name>
<dbReference type="InterPro" id="IPR005101">
    <property type="entry name" value="Cryptochr/Photolyase_FAD-bd"/>
</dbReference>
<gene>
    <name evidence="9" type="ORF">E0F26_00965</name>
</gene>
<evidence type="ECO:0000259" key="8">
    <source>
        <dbReference type="PROSITE" id="PS51645"/>
    </source>
</evidence>
<dbReference type="PROSITE" id="PS00394">
    <property type="entry name" value="DNA_PHOTOLYASES_1_1"/>
    <property type="match status" value="1"/>
</dbReference>
<comment type="cofactor">
    <cofactor evidence="2">
        <name>FAD</name>
        <dbReference type="ChEBI" id="CHEBI:57692"/>
    </cofactor>
</comment>
<evidence type="ECO:0000256" key="5">
    <source>
        <dbReference type="ARBA" id="ARBA00022827"/>
    </source>
</evidence>
<dbReference type="Gene3D" id="1.25.40.80">
    <property type="match status" value="1"/>
</dbReference>
<dbReference type="PANTHER" id="PTHR11455">
    <property type="entry name" value="CRYPTOCHROME"/>
    <property type="match status" value="1"/>
</dbReference>
<comment type="similarity">
    <text evidence="7">Belongs to the DNA photolyase family.</text>
</comment>
<organism evidence="9 10">
    <name type="scientific">Candidatus Paraluminiphilus aquimaris</name>
    <dbReference type="NCBI Taxonomy" id="2518994"/>
    <lineage>
        <taxon>Bacteria</taxon>
        <taxon>Pseudomonadati</taxon>
        <taxon>Pseudomonadota</taxon>
        <taxon>Gammaproteobacteria</taxon>
        <taxon>Cellvibrionales</taxon>
        <taxon>Halieaceae</taxon>
        <taxon>Candidatus Paraluminiphilus</taxon>
    </lineage>
</organism>
<dbReference type="Pfam" id="PF00875">
    <property type="entry name" value="DNA_photolyase"/>
    <property type="match status" value="1"/>
</dbReference>
<evidence type="ECO:0000313" key="9">
    <source>
        <dbReference type="EMBL" id="UZP73391.1"/>
    </source>
</evidence>
<evidence type="ECO:0000256" key="3">
    <source>
        <dbReference type="ARBA" id="ARBA00005862"/>
    </source>
</evidence>
<dbReference type="Gene3D" id="1.10.579.10">
    <property type="entry name" value="DNA Cyclobutane Dipyrimidine Photolyase, subunit A, domain 3"/>
    <property type="match status" value="1"/>
</dbReference>
<dbReference type="InterPro" id="IPR002081">
    <property type="entry name" value="Cryptochrome/DNA_photolyase_1"/>
</dbReference>
<evidence type="ECO:0000256" key="2">
    <source>
        <dbReference type="ARBA" id="ARBA00001974"/>
    </source>
</evidence>
<comment type="cofactor">
    <cofactor evidence="1">
        <name>(6R)-5,10-methylene-5,6,7,8-tetrahydrofolate</name>
        <dbReference type="ChEBI" id="CHEBI:15636"/>
    </cofactor>
</comment>
<evidence type="ECO:0000256" key="7">
    <source>
        <dbReference type="RuleBase" id="RU004182"/>
    </source>
</evidence>
<evidence type="ECO:0000256" key="6">
    <source>
        <dbReference type="ARBA" id="ARBA00022991"/>
    </source>
</evidence>
<dbReference type="InterPro" id="IPR006050">
    <property type="entry name" value="DNA_photolyase_N"/>
</dbReference>
<dbReference type="InterPro" id="IPR036155">
    <property type="entry name" value="Crypto/Photolyase_N_sf"/>
</dbReference>
<dbReference type="PRINTS" id="PR00147">
    <property type="entry name" value="DNAPHOTLYASE"/>
</dbReference>
<dbReference type="InterPro" id="IPR036134">
    <property type="entry name" value="Crypto/Photolyase_FAD-like_sf"/>
</dbReference>
<keyword evidence="4 7" id="KW-0285">Flavoprotein</keyword>
<protein>
    <submittedName>
        <fullName evidence="9">Deoxyribodipyrimidine photo-lyase</fullName>
    </submittedName>
</protein>